<dbReference type="PROSITE" id="PS51186">
    <property type="entry name" value="GNAT"/>
    <property type="match status" value="1"/>
</dbReference>
<dbReference type="Proteomes" id="UP000597886">
    <property type="component" value="Unassembled WGS sequence"/>
</dbReference>
<sequence>MIQEASPSDAPAIEAFLAKHPDTSMFLRSNLLAHGIGFGDDDHSTRFFIWGQDRIQGVFGLTKKGYLMAQLPDCSPEAAQAFAGRIAGQTVLGMTGAAQQVEMILDALGLGQTGYRLHHDEPLYRLDLGEIPEAPIPFRALSEADRPLLTRWFADYFEDTDQAKGHEAREMASDRITTDIQSGRAIVMLEDDAPVAMAAINASVRDQVQVGGVFVPRENRNCGLGRKVTTAVLQKARTEGANTAILFANNPPAARAYETMGFQQIGWYRIALLQTPQKVLS</sequence>
<reference evidence="4" key="1">
    <citation type="submission" date="2019-12" db="EMBL/GenBank/DDBJ databases">
        <title>Ruegeria JWLKs population differentiation of coral mucus and skeleton niches.</title>
        <authorList>
            <person name="Luo D."/>
        </authorList>
    </citation>
    <scope>NUCLEOTIDE SEQUENCE</scope>
    <source>
        <strain evidence="4">HKCCD6181</strain>
    </source>
</reference>
<evidence type="ECO:0000313" key="5">
    <source>
        <dbReference type="Proteomes" id="UP000597886"/>
    </source>
</evidence>
<evidence type="ECO:0000313" key="4">
    <source>
        <dbReference type="EMBL" id="NOE19969.1"/>
    </source>
</evidence>
<dbReference type="Pfam" id="PF00583">
    <property type="entry name" value="Acetyltransf_1"/>
    <property type="match status" value="1"/>
</dbReference>
<dbReference type="SUPFAM" id="SSF55729">
    <property type="entry name" value="Acyl-CoA N-acyltransferases (Nat)"/>
    <property type="match status" value="1"/>
</dbReference>
<dbReference type="CDD" id="cd04301">
    <property type="entry name" value="NAT_SF"/>
    <property type="match status" value="1"/>
</dbReference>
<dbReference type="GO" id="GO:0016747">
    <property type="term" value="F:acyltransferase activity, transferring groups other than amino-acyl groups"/>
    <property type="evidence" value="ECO:0007669"/>
    <property type="project" value="InterPro"/>
</dbReference>
<evidence type="ECO:0000256" key="2">
    <source>
        <dbReference type="ARBA" id="ARBA00023315"/>
    </source>
</evidence>
<protein>
    <submittedName>
        <fullName evidence="4">GNAT family N-acetyltransferase</fullName>
    </submittedName>
</protein>
<organism evidence="4 5">
    <name type="scientific">Ruegeria atlantica</name>
    <dbReference type="NCBI Taxonomy" id="81569"/>
    <lineage>
        <taxon>Bacteria</taxon>
        <taxon>Pseudomonadati</taxon>
        <taxon>Pseudomonadota</taxon>
        <taxon>Alphaproteobacteria</taxon>
        <taxon>Rhodobacterales</taxon>
        <taxon>Roseobacteraceae</taxon>
        <taxon>Ruegeria</taxon>
    </lineage>
</organism>
<name>A0AA90Z3J4_9RHOB</name>
<evidence type="ECO:0000256" key="1">
    <source>
        <dbReference type="ARBA" id="ARBA00022679"/>
    </source>
</evidence>
<feature type="domain" description="N-acetyltransferase" evidence="3">
    <location>
        <begin position="136"/>
        <end position="281"/>
    </location>
</feature>
<dbReference type="PANTHER" id="PTHR43877">
    <property type="entry name" value="AMINOALKYLPHOSPHONATE N-ACETYLTRANSFERASE-RELATED-RELATED"/>
    <property type="match status" value="1"/>
</dbReference>
<dbReference type="InterPro" id="IPR016181">
    <property type="entry name" value="Acyl_CoA_acyltransferase"/>
</dbReference>
<dbReference type="InterPro" id="IPR050832">
    <property type="entry name" value="Bact_Acetyltransf"/>
</dbReference>
<dbReference type="RefSeq" id="WP_171331413.1">
    <property type="nucleotide sequence ID" value="NZ_WVRA01000007.1"/>
</dbReference>
<dbReference type="Gene3D" id="3.40.630.30">
    <property type="match status" value="1"/>
</dbReference>
<evidence type="ECO:0000259" key="3">
    <source>
        <dbReference type="PROSITE" id="PS51186"/>
    </source>
</evidence>
<accession>A0AA90Z3J4</accession>
<dbReference type="InterPro" id="IPR000182">
    <property type="entry name" value="GNAT_dom"/>
</dbReference>
<dbReference type="EMBL" id="WVRA01000007">
    <property type="protein sequence ID" value="NOE19969.1"/>
    <property type="molecule type" value="Genomic_DNA"/>
</dbReference>
<gene>
    <name evidence="4" type="ORF">GS634_17735</name>
</gene>
<proteinExistence type="predicted"/>
<dbReference type="AlphaFoldDB" id="A0AA90Z3J4"/>
<keyword evidence="2" id="KW-0012">Acyltransferase</keyword>
<comment type="caution">
    <text evidence="4">The sequence shown here is derived from an EMBL/GenBank/DDBJ whole genome shotgun (WGS) entry which is preliminary data.</text>
</comment>
<keyword evidence="1" id="KW-0808">Transferase</keyword>